<proteinExistence type="predicted"/>
<dbReference type="PANTHER" id="PTHR36407:SF1">
    <property type="entry name" value="MEDIATOR-ASSOCIATED PROTEIN 2"/>
    <property type="match status" value="1"/>
</dbReference>
<sequence length="223" mass="24626">MGVEEEIYRPEAGFEEDSREPLVDLSLTDSTELWLIQWPHNELPDFQGKEISLSLHGDGCLGSFEGSSGKVYDIVSCAMEEPDAIVFQSSASETKIVGNISRRVALVHYHDPKELEKQEAEKKSKRLYQMSAGSSLINSSGTPTQNTKLRNSYSSRGHPTSTHSSRYKSSLSEVGEQSGAKKRKHKHERVASTDQSTLDSGRGHSGYTISGSSEHSHRGKVEE</sequence>
<dbReference type="Proteomes" id="UP001174677">
    <property type="component" value="Chromosome 5"/>
</dbReference>
<gene>
    <name evidence="2" type="ORF">P3X46_008715</name>
</gene>
<feature type="region of interest" description="Disordered" evidence="1">
    <location>
        <begin position="133"/>
        <end position="223"/>
    </location>
</feature>
<accession>A0ABQ9MKN8</accession>
<feature type="compositionally biased region" description="Polar residues" evidence="1">
    <location>
        <begin position="133"/>
        <end position="172"/>
    </location>
</feature>
<evidence type="ECO:0000256" key="1">
    <source>
        <dbReference type="SAM" id="MobiDB-lite"/>
    </source>
</evidence>
<evidence type="ECO:0000313" key="2">
    <source>
        <dbReference type="EMBL" id="KAJ9180483.1"/>
    </source>
</evidence>
<reference evidence="2" key="1">
    <citation type="journal article" date="2023" name="Plant Biotechnol. J.">
        <title>Chromosome-level wild Hevea brasiliensis genome provides new tools for genomic-assisted breeding and valuable loci to elevate rubber yield.</title>
        <authorList>
            <person name="Cheng H."/>
            <person name="Song X."/>
            <person name="Hu Y."/>
            <person name="Wu T."/>
            <person name="Yang Q."/>
            <person name="An Z."/>
            <person name="Feng S."/>
            <person name="Deng Z."/>
            <person name="Wu W."/>
            <person name="Zeng X."/>
            <person name="Tu M."/>
            <person name="Wang X."/>
            <person name="Huang H."/>
        </authorList>
    </citation>
    <scope>NUCLEOTIDE SEQUENCE</scope>
    <source>
        <strain evidence="2">MT/VB/25A 57/8</strain>
    </source>
</reference>
<dbReference type="EMBL" id="JARPOI010000005">
    <property type="protein sequence ID" value="KAJ9180483.1"/>
    <property type="molecule type" value="Genomic_DNA"/>
</dbReference>
<protein>
    <recommendedName>
        <fullName evidence="4">Transcription factor TFIIIC triple barrel domain-containing protein</fullName>
    </recommendedName>
</protein>
<evidence type="ECO:0008006" key="4">
    <source>
        <dbReference type="Google" id="ProtNLM"/>
    </source>
</evidence>
<dbReference type="InterPro" id="IPR038823">
    <property type="entry name" value="MED2_plant"/>
</dbReference>
<evidence type="ECO:0000313" key="3">
    <source>
        <dbReference type="Proteomes" id="UP001174677"/>
    </source>
</evidence>
<name>A0ABQ9MKN8_HEVBR</name>
<comment type="caution">
    <text evidence="2">The sequence shown here is derived from an EMBL/GenBank/DDBJ whole genome shotgun (WGS) entry which is preliminary data.</text>
</comment>
<organism evidence="2 3">
    <name type="scientific">Hevea brasiliensis</name>
    <name type="common">Para rubber tree</name>
    <name type="synonym">Siphonia brasiliensis</name>
    <dbReference type="NCBI Taxonomy" id="3981"/>
    <lineage>
        <taxon>Eukaryota</taxon>
        <taxon>Viridiplantae</taxon>
        <taxon>Streptophyta</taxon>
        <taxon>Embryophyta</taxon>
        <taxon>Tracheophyta</taxon>
        <taxon>Spermatophyta</taxon>
        <taxon>Magnoliopsida</taxon>
        <taxon>eudicotyledons</taxon>
        <taxon>Gunneridae</taxon>
        <taxon>Pentapetalae</taxon>
        <taxon>rosids</taxon>
        <taxon>fabids</taxon>
        <taxon>Malpighiales</taxon>
        <taxon>Euphorbiaceae</taxon>
        <taxon>Crotonoideae</taxon>
        <taxon>Micrandreae</taxon>
        <taxon>Hevea</taxon>
    </lineage>
</organism>
<keyword evidence="3" id="KW-1185">Reference proteome</keyword>
<feature type="compositionally biased region" description="Basic and acidic residues" evidence="1">
    <location>
        <begin position="214"/>
        <end position="223"/>
    </location>
</feature>
<dbReference type="PANTHER" id="PTHR36407">
    <property type="entry name" value="MEDIATOR-ASSOCIATED PROTEIN 2"/>
    <property type="match status" value="1"/>
</dbReference>